<gene>
    <name evidence="2" type="ORF">H8S02_05135</name>
</gene>
<keyword evidence="1" id="KW-1133">Transmembrane helix</keyword>
<keyword evidence="1" id="KW-0472">Membrane</keyword>
<evidence type="ECO:0000256" key="1">
    <source>
        <dbReference type="SAM" id="Phobius"/>
    </source>
</evidence>
<dbReference type="EMBL" id="JACOPK010000004">
    <property type="protein sequence ID" value="MBC5695329.1"/>
    <property type="molecule type" value="Genomic_DNA"/>
</dbReference>
<reference evidence="2 3" key="1">
    <citation type="submission" date="2020-08" db="EMBL/GenBank/DDBJ databases">
        <title>Genome public.</title>
        <authorList>
            <person name="Liu C."/>
            <person name="Sun Q."/>
        </authorList>
    </citation>
    <scope>NUCLEOTIDE SEQUENCE [LARGE SCALE GENOMIC DNA]</scope>
    <source>
        <strain evidence="2 3">M2</strain>
    </source>
</reference>
<keyword evidence="1" id="KW-0812">Transmembrane</keyword>
<sequence>MKKIIAGTGFELTGTLMVLCTSLMASMNMENTTEWNTELGRYWQTVSDMSLFPVLITGIILLVTGIAFSLWGVFSKEDK</sequence>
<evidence type="ECO:0000313" key="2">
    <source>
        <dbReference type="EMBL" id="MBC5695329.1"/>
    </source>
</evidence>
<dbReference type="RefSeq" id="WP_186969609.1">
    <property type="nucleotide sequence ID" value="NZ_JACOPK010000004.1"/>
</dbReference>
<dbReference type="Proteomes" id="UP000641741">
    <property type="component" value="Unassembled WGS sequence"/>
</dbReference>
<proteinExistence type="predicted"/>
<protein>
    <submittedName>
        <fullName evidence="2">Uncharacterized protein</fullName>
    </submittedName>
</protein>
<organism evidence="2 3">
    <name type="scientific">Agathobaculum hominis</name>
    <dbReference type="NCBI Taxonomy" id="2763014"/>
    <lineage>
        <taxon>Bacteria</taxon>
        <taxon>Bacillati</taxon>
        <taxon>Bacillota</taxon>
        <taxon>Clostridia</taxon>
        <taxon>Eubacteriales</taxon>
        <taxon>Butyricicoccaceae</taxon>
        <taxon>Agathobaculum</taxon>
    </lineage>
</organism>
<feature type="transmembrane region" description="Helical" evidence="1">
    <location>
        <begin position="12"/>
        <end position="29"/>
    </location>
</feature>
<comment type="caution">
    <text evidence="2">The sequence shown here is derived from an EMBL/GenBank/DDBJ whole genome shotgun (WGS) entry which is preliminary data.</text>
</comment>
<accession>A0ABR7GLY5</accession>
<name>A0ABR7GLY5_9FIRM</name>
<evidence type="ECO:0000313" key="3">
    <source>
        <dbReference type="Proteomes" id="UP000641741"/>
    </source>
</evidence>
<keyword evidence="3" id="KW-1185">Reference proteome</keyword>
<feature type="transmembrane region" description="Helical" evidence="1">
    <location>
        <begin position="49"/>
        <end position="74"/>
    </location>
</feature>